<proteinExistence type="predicted"/>
<accession>A0ABV7EA22</accession>
<name>A0ABV7EA22_9SPHN</name>
<feature type="chain" id="PRO_5046673193" evidence="1">
    <location>
        <begin position="23"/>
        <end position="449"/>
    </location>
</feature>
<gene>
    <name evidence="3" type="ORF">ACFODU_11435</name>
</gene>
<keyword evidence="4" id="KW-1185">Reference proteome</keyword>
<dbReference type="Gene3D" id="2.40.160.100">
    <property type="match status" value="1"/>
</dbReference>
<evidence type="ECO:0000313" key="4">
    <source>
        <dbReference type="Proteomes" id="UP001595456"/>
    </source>
</evidence>
<feature type="signal peptide" evidence="1">
    <location>
        <begin position="1"/>
        <end position="22"/>
    </location>
</feature>
<evidence type="ECO:0000313" key="3">
    <source>
        <dbReference type="EMBL" id="MFC3098401.1"/>
    </source>
</evidence>
<dbReference type="InterPro" id="IPR025388">
    <property type="entry name" value="Alginate_export_dom"/>
</dbReference>
<feature type="domain" description="Alginate export" evidence="2">
    <location>
        <begin position="30"/>
        <end position="432"/>
    </location>
</feature>
<evidence type="ECO:0000256" key="1">
    <source>
        <dbReference type="SAM" id="SignalP"/>
    </source>
</evidence>
<keyword evidence="1" id="KW-0732">Signal</keyword>
<protein>
    <submittedName>
        <fullName evidence="3">Alginate export family protein</fullName>
    </submittedName>
</protein>
<dbReference type="InterPro" id="IPR053728">
    <property type="entry name" value="Alginate_Permeability_Chnl"/>
</dbReference>
<dbReference type="RefSeq" id="WP_336926971.1">
    <property type="nucleotide sequence ID" value="NZ_JBANRO010000010.1"/>
</dbReference>
<dbReference type="Proteomes" id="UP001595456">
    <property type="component" value="Unassembled WGS sequence"/>
</dbReference>
<dbReference type="Pfam" id="PF13372">
    <property type="entry name" value="Alginate_exp"/>
    <property type="match status" value="1"/>
</dbReference>
<reference evidence="4" key="1">
    <citation type="journal article" date="2019" name="Int. J. Syst. Evol. Microbiol.">
        <title>The Global Catalogue of Microorganisms (GCM) 10K type strain sequencing project: providing services to taxonomists for standard genome sequencing and annotation.</title>
        <authorList>
            <consortium name="The Broad Institute Genomics Platform"/>
            <consortium name="The Broad Institute Genome Sequencing Center for Infectious Disease"/>
            <person name="Wu L."/>
            <person name="Ma J."/>
        </authorList>
    </citation>
    <scope>NUCLEOTIDE SEQUENCE [LARGE SCALE GENOMIC DNA]</scope>
    <source>
        <strain evidence="4">KCTC 52607</strain>
    </source>
</reference>
<dbReference type="EMBL" id="JBHRST010000018">
    <property type="protein sequence ID" value="MFC3098401.1"/>
    <property type="molecule type" value="Genomic_DNA"/>
</dbReference>
<dbReference type="SUPFAM" id="SSF56935">
    <property type="entry name" value="Porins"/>
    <property type="match status" value="1"/>
</dbReference>
<comment type="caution">
    <text evidence="3">The sequence shown here is derived from an EMBL/GenBank/DDBJ whole genome shotgun (WGS) entry which is preliminary data.</text>
</comment>
<sequence>MKQLYLISAATLIAAIAQPASAQQAPPDGLTLSGSVRMRYEALDGQARAGFGAEDELFSIRTIILAEYRENGFRAGIELYDSRAYGSQPGSAIGTAEVNTLEPVQAYIGYEVREPFGRGTALAVQAGRFTLNLGSRRLVAADDYRNTTNGYSGLRGDIRASNGTAATLFYTLPQVRLPDDRPSILDNKVRLDRESFDLQLWGGLVSRPRVVAGALVEIGYIGLTERDAPGRPTRNRHLHNVSARLIRDPAPGKADFEVEGIYQFGSVRSSLAADAPELDVSAWFLHADAGYTFPGPLKARLSVEYDHASGDGSGRSYGRFDTLFGMRRADLAPAGIYAQIGRANISTPGVRLEMAPTPRLDGFVAYRAMWLAERTDAFSTTGVRDPSGRSGSFAGHQIEGRVRWWLIPNLLRAEINGAWLGKGRFLEDAPNAPRTGNTRYVSIAVTAGF</sequence>
<organism evidence="3 4">
    <name type="scientific">Alteraurantiacibacter palmitatis</name>
    <dbReference type="NCBI Taxonomy" id="2054628"/>
    <lineage>
        <taxon>Bacteria</taxon>
        <taxon>Pseudomonadati</taxon>
        <taxon>Pseudomonadota</taxon>
        <taxon>Alphaproteobacteria</taxon>
        <taxon>Sphingomonadales</taxon>
        <taxon>Erythrobacteraceae</taxon>
        <taxon>Alteraurantiacibacter</taxon>
    </lineage>
</organism>
<evidence type="ECO:0000259" key="2">
    <source>
        <dbReference type="Pfam" id="PF13372"/>
    </source>
</evidence>